<dbReference type="Pfam" id="PF02518">
    <property type="entry name" value="HATPase_c"/>
    <property type="match status" value="1"/>
</dbReference>
<dbReference type="EMBL" id="JAOQKC010000007">
    <property type="protein sequence ID" value="MCU6696664.1"/>
    <property type="molecule type" value="Genomic_DNA"/>
</dbReference>
<evidence type="ECO:0000256" key="6">
    <source>
        <dbReference type="ARBA" id="ARBA00022679"/>
    </source>
</evidence>
<evidence type="ECO:0000313" key="17">
    <source>
        <dbReference type="EMBL" id="MCU6696664.1"/>
    </source>
</evidence>
<dbReference type="GO" id="GO:0016301">
    <property type="term" value="F:kinase activity"/>
    <property type="evidence" value="ECO:0007669"/>
    <property type="project" value="UniProtKB-KW"/>
</dbReference>
<keyword evidence="11 14" id="KW-1133">Transmembrane helix</keyword>
<keyword evidence="18" id="KW-1185">Reference proteome</keyword>
<dbReference type="InterPro" id="IPR036890">
    <property type="entry name" value="HATPase_C_sf"/>
</dbReference>
<dbReference type="PANTHER" id="PTHR45528">
    <property type="entry name" value="SENSOR HISTIDINE KINASE CPXA"/>
    <property type="match status" value="1"/>
</dbReference>
<dbReference type="Proteomes" id="UP001652461">
    <property type="component" value="Unassembled WGS sequence"/>
</dbReference>
<dbReference type="InterPro" id="IPR003660">
    <property type="entry name" value="HAMP_dom"/>
</dbReference>
<dbReference type="PROSITE" id="PS50109">
    <property type="entry name" value="HIS_KIN"/>
    <property type="match status" value="1"/>
</dbReference>
<dbReference type="RefSeq" id="WP_262670690.1">
    <property type="nucleotide sequence ID" value="NZ_JAOQKC010000007.1"/>
</dbReference>
<comment type="caution">
    <text evidence="17">The sequence shown here is derived from an EMBL/GenBank/DDBJ whole genome shotgun (WGS) entry which is preliminary data.</text>
</comment>
<comment type="subcellular location">
    <subcellularLocation>
        <location evidence="2">Cell membrane</location>
        <topology evidence="2">Multi-pass membrane protein</topology>
    </subcellularLocation>
</comment>
<dbReference type="InterPro" id="IPR003661">
    <property type="entry name" value="HisK_dim/P_dom"/>
</dbReference>
<evidence type="ECO:0000313" key="18">
    <source>
        <dbReference type="Proteomes" id="UP001652461"/>
    </source>
</evidence>
<feature type="transmembrane region" description="Helical" evidence="14">
    <location>
        <begin position="12"/>
        <end position="35"/>
    </location>
</feature>
<comment type="catalytic activity">
    <reaction evidence="1">
        <text>ATP + protein L-histidine = ADP + protein N-phospho-L-histidine.</text>
        <dbReference type="EC" id="2.7.13.3"/>
    </reaction>
</comment>
<evidence type="ECO:0000256" key="13">
    <source>
        <dbReference type="ARBA" id="ARBA00023136"/>
    </source>
</evidence>
<dbReference type="SUPFAM" id="SSF47384">
    <property type="entry name" value="Homodimeric domain of signal transducing histidine kinase"/>
    <property type="match status" value="1"/>
</dbReference>
<keyword evidence="5" id="KW-0597">Phosphoprotein</keyword>
<evidence type="ECO:0000256" key="9">
    <source>
        <dbReference type="ARBA" id="ARBA00022777"/>
    </source>
</evidence>
<gene>
    <name evidence="17" type="ORF">OCV63_07110</name>
</gene>
<dbReference type="InterPro" id="IPR036097">
    <property type="entry name" value="HisK_dim/P_sf"/>
</dbReference>
<dbReference type="InterPro" id="IPR003594">
    <property type="entry name" value="HATPase_dom"/>
</dbReference>
<evidence type="ECO:0000256" key="12">
    <source>
        <dbReference type="ARBA" id="ARBA00023012"/>
    </source>
</evidence>
<feature type="transmembrane region" description="Helical" evidence="14">
    <location>
        <begin position="318"/>
        <end position="337"/>
    </location>
</feature>
<evidence type="ECO:0000256" key="4">
    <source>
        <dbReference type="ARBA" id="ARBA00022475"/>
    </source>
</evidence>
<keyword evidence="4" id="KW-1003">Cell membrane</keyword>
<dbReference type="PANTHER" id="PTHR45528:SF1">
    <property type="entry name" value="SENSOR HISTIDINE KINASE CPXA"/>
    <property type="match status" value="1"/>
</dbReference>
<proteinExistence type="predicted"/>
<sequence length="729" mass="81842">MDTKWKKSKIWIGMLAFFLGMTLLIYNFISMLTLISNTDLRQSDYQKTQEFATTMSNRLEDLIGIGLKGKDWMGYQYSYSDSGYRYDSYAADTVTEDSGTVISEWWTSGYSGSMSYEEAATEAGGYSTADFNAYLEEMKADQNLRYAVFKDGKLTYTNIDGLDAENASIGMDFASWIPAEEYNFQLIYNKDGDGKVAMEKDGQMVDVYGDGIYRENSRWAVPGYQNFTAGDEAKAIAVYLAAAKEPKLYVVSGTNGTNRYGGVLYRLKESLAVDRRQLVRSEAGLAAALLLLLLAWALRKPRRAGREIIIGWTGKIWLEIKLLFFFVLPIYLILRFIDEFLAWSGFSLGWVVSYGIQDYAASARDYLASNLDGMFTYWFLIFWPLYLGVTDLRRNKGQQKSVIGRLRRSIRTRDLKQPVQKKLVKWQRRSLIPFVGFFYMNRVRRLAEDLGALTEQIGAVRGGDMGNALSLPEDSDLKAAAEDLNSIQEGMEAAIRERTKSERMKVELVANVSHDIKTPLTSIVSYVDILKQEENLPEDVKDYIRVLGEKSERLSAMVQDVFEVSKAASGELQVKPEELDFAKLLRQTLADMAEPIEQSGLSMRVSIPEEPVMITADGQRMYRVFQNLLQNALKYSLPGSRVYLTLVEKDGNATAVMKNTSATELGDGIDFTERFVRGDKSRTDGGSGLGLSIAKSFTEACGGSFRVETDADLFTAAVSFAVTDNKKEA</sequence>
<evidence type="ECO:0000256" key="11">
    <source>
        <dbReference type="ARBA" id="ARBA00022989"/>
    </source>
</evidence>
<evidence type="ECO:0000256" key="5">
    <source>
        <dbReference type="ARBA" id="ARBA00022553"/>
    </source>
</evidence>
<evidence type="ECO:0000256" key="7">
    <source>
        <dbReference type="ARBA" id="ARBA00022692"/>
    </source>
</evidence>
<dbReference type="SMART" id="SM00388">
    <property type="entry name" value="HisKA"/>
    <property type="match status" value="1"/>
</dbReference>
<reference evidence="17 18" key="1">
    <citation type="journal article" date="2021" name="ISME Commun">
        <title>Automated analysis of genomic sequences facilitates high-throughput and comprehensive description of bacteria.</title>
        <authorList>
            <person name="Hitch T.C.A."/>
        </authorList>
    </citation>
    <scope>NUCLEOTIDE SEQUENCE [LARGE SCALE GENOMIC DNA]</scope>
    <source>
        <strain evidence="17 18">Sanger_04</strain>
    </source>
</reference>
<dbReference type="SMART" id="SM00387">
    <property type="entry name" value="HATPase_c"/>
    <property type="match status" value="1"/>
</dbReference>
<dbReference type="Gene3D" id="3.30.565.10">
    <property type="entry name" value="Histidine kinase-like ATPase, C-terminal domain"/>
    <property type="match status" value="1"/>
</dbReference>
<evidence type="ECO:0000256" key="14">
    <source>
        <dbReference type="SAM" id="Phobius"/>
    </source>
</evidence>
<keyword evidence="12" id="KW-0902">Two-component regulatory system</keyword>
<dbReference type="InterPro" id="IPR050398">
    <property type="entry name" value="HssS/ArlS-like"/>
</dbReference>
<keyword evidence="7 14" id="KW-0812">Transmembrane</keyword>
<evidence type="ECO:0000256" key="2">
    <source>
        <dbReference type="ARBA" id="ARBA00004651"/>
    </source>
</evidence>
<dbReference type="SUPFAM" id="SSF55874">
    <property type="entry name" value="ATPase domain of HSP90 chaperone/DNA topoisomerase II/histidine kinase"/>
    <property type="match status" value="1"/>
</dbReference>
<keyword evidence="10" id="KW-0067">ATP-binding</keyword>
<evidence type="ECO:0000256" key="1">
    <source>
        <dbReference type="ARBA" id="ARBA00000085"/>
    </source>
</evidence>
<evidence type="ECO:0000259" key="15">
    <source>
        <dbReference type="PROSITE" id="PS50109"/>
    </source>
</evidence>
<dbReference type="Pfam" id="PF00512">
    <property type="entry name" value="HisKA"/>
    <property type="match status" value="1"/>
</dbReference>
<evidence type="ECO:0000256" key="8">
    <source>
        <dbReference type="ARBA" id="ARBA00022741"/>
    </source>
</evidence>
<dbReference type="PROSITE" id="PS50885">
    <property type="entry name" value="HAMP"/>
    <property type="match status" value="1"/>
</dbReference>
<feature type="domain" description="Histidine kinase" evidence="15">
    <location>
        <begin position="511"/>
        <end position="724"/>
    </location>
</feature>
<organism evidence="17 18">
    <name type="scientific">Laedolimicola ammoniilytica</name>
    <dbReference type="NCBI Taxonomy" id="2981771"/>
    <lineage>
        <taxon>Bacteria</taxon>
        <taxon>Bacillati</taxon>
        <taxon>Bacillota</taxon>
        <taxon>Clostridia</taxon>
        <taxon>Lachnospirales</taxon>
        <taxon>Lachnospiraceae</taxon>
        <taxon>Laedolimicola</taxon>
    </lineage>
</organism>
<evidence type="ECO:0000259" key="16">
    <source>
        <dbReference type="PROSITE" id="PS50885"/>
    </source>
</evidence>
<keyword evidence="6" id="KW-0808">Transferase</keyword>
<evidence type="ECO:0000256" key="10">
    <source>
        <dbReference type="ARBA" id="ARBA00022840"/>
    </source>
</evidence>
<keyword evidence="13 14" id="KW-0472">Membrane</keyword>
<feature type="transmembrane region" description="Helical" evidence="14">
    <location>
        <begin position="375"/>
        <end position="392"/>
    </location>
</feature>
<dbReference type="CDD" id="cd00082">
    <property type="entry name" value="HisKA"/>
    <property type="match status" value="1"/>
</dbReference>
<accession>A0ABT2RWG7</accession>
<name>A0ABT2RWG7_9FIRM</name>
<dbReference type="Gene3D" id="1.10.287.130">
    <property type="match status" value="1"/>
</dbReference>
<protein>
    <recommendedName>
        <fullName evidence="3">histidine kinase</fullName>
        <ecNumber evidence="3">2.7.13.3</ecNumber>
    </recommendedName>
</protein>
<dbReference type="EC" id="2.7.13.3" evidence="3"/>
<keyword evidence="9 17" id="KW-0418">Kinase</keyword>
<feature type="transmembrane region" description="Helical" evidence="14">
    <location>
        <begin position="278"/>
        <end position="298"/>
    </location>
</feature>
<feature type="domain" description="HAMP" evidence="16">
    <location>
        <begin position="444"/>
        <end position="496"/>
    </location>
</feature>
<evidence type="ECO:0000256" key="3">
    <source>
        <dbReference type="ARBA" id="ARBA00012438"/>
    </source>
</evidence>
<dbReference type="InterPro" id="IPR005467">
    <property type="entry name" value="His_kinase_dom"/>
</dbReference>
<keyword evidence="8" id="KW-0547">Nucleotide-binding</keyword>